<reference evidence="1" key="1">
    <citation type="submission" date="2020-01" db="EMBL/GenBank/DDBJ databases">
        <title>Insect and environment-associated Actinomycetes.</title>
        <authorList>
            <person name="Currrie C."/>
            <person name="Chevrette M."/>
            <person name="Carlson C."/>
            <person name="Stubbendieck R."/>
            <person name="Wendt-Pienkowski E."/>
        </authorList>
    </citation>
    <scope>NUCLEOTIDE SEQUENCE</scope>
    <source>
        <strain evidence="1">SID7499</strain>
    </source>
</reference>
<dbReference type="AlphaFoldDB" id="A0A6G3X2W9"/>
<name>A0A6G3X2W9_9ACTN</name>
<gene>
    <name evidence="1" type="ORF">G3M58_36840</name>
</gene>
<organism evidence="1">
    <name type="scientific">Streptomyces sp. SID7499</name>
    <dbReference type="NCBI Taxonomy" id="2706086"/>
    <lineage>
        <taxon>Bacteria</taxon>
        <taxon>Bacillati</taxon>
        <taxon>Actinomycetota</taxon>
        <taxon>Actinomycetes</taxon>
        <taxon>Kitasatosporales</taxon>
        <taxon>Streptomycetaceae</taxon>
        <taxon>Streptomyces</taxon>
    </lineage>
</organism>
<protein>
    <submittedName>
        <fullName evidence="1">Uncharacterized protein</fullName>
    </submittedName>
</protein>
<evidence type="ECO:0000313" key="1">
    <source>
        <dbReference type="EMBL" id="NEE12012.1"/>
    </source>
</evidence>
<proteinExistence type="predicted"/>
<comment type="caution">
    <text evidence="1">The sequence shown here is derived from an EMBL/GenBank/DDBJ whole genome shotgun (WGS) entry which is preliminary data.</text>
</comment>
<accession>A0A6G3X2W9</accession>
<sequence length="249" mass="26984">MSPLPTTGRDLRAVVRALADLTTQVKRIADARQSDFALTPDAADDAPTTAADDGPRIERPVALATPCGHCGHPYNWHASRGACEFADQTTGCGCSRFRPGAAPEPIDPWCILGAEAPAADEDTLRWTRRESLTILINRILNGLHISSAEAGLLRQHVEAEIREHDTARSEVQRLGLMVDEYGRGARHLSEQLRKARRAADLLAGAHRRAEQLEAAAREVLGICGDQHSDVQDILRAALDGTEQPTTEAP</sequence>
<dbReference type="EMBL" id="JAAGMN010003906">
    <property type="protein sequence ID" value="NEE12012.1"/>
    <property type="molecule type" value="Genomic_DNA"/>
</dbReference>